<dbReference type="InterPro" id="IPR011989">
    <property type="entry name" value="ARM-like"/>
</dbReference>
<dbReference type="InterPro" id="IPR016024">
    <property type="entry name" value="ARM-type_fold"/>
</dbReference>
<dbReference type="STRING" id="37360.A0A0G4J560"/>
<evidence type="ECO:0000313" key="2">
    <source>
        <dbReference type="EMBL" id="CEP02738.1"/>
    </source>
</evidence>
<dbReference type="Proteomes" id="UP000039324">
    <property type="component" value="Unassembled WGS sequence"/>
</dbReference>
<dbReference type="Pfam" id="PF12530">
    <property type="entry name" value="DUF3730"/>
    <property type="match status" value="1"/>
</dbReference>
<keyword evidence="3" id="KW-1185">Reference proteome</keyword>
<proteinExistence type="predicted"/>
<feature type="domain" description="DUF3730" evidence="1">
    <location>
        <begin position="423"/>
        <end position="634"/>
    </location>
</feature>
<protein>
    <recommendedName>
        <fullName evidence="1">DUF3730 domain-containing protein</fullName>
    </recommendedName>
</protein>
<gene>
    <name evidence="2" type="ORF">PBRA_002704</name>
</gene>
<organism evidence="2 3">
    <name type="scientific">Plasmodiophora brassicae</name>
    <name type="common">Clubroot disease agent</name>
    <dbReference type="NCBI Taxonomy" id="37360"/>
    <lineage>
        <taxon>Eukaryota</taxon>
        <taxon>Sar</taxon>
        <taxon>Rhizaria</taxon>
        <taxon>Endomyxa</taxon>
        <taxon>Phytomyxea</taxon>
        <taxon>Plasmodiophorida</taxon>
        <taxon>Plasmodiophoridae</taxon>
        <taxon>Plasmodiophora</taxon>
    </lineage>
</organism>
<dbReference type="Gene3D" id="1.25.10.10">
    <property type="entry name" value="Leucine-rich Repeat Variant"/>
    <property type="match status" value="1"/>
</dbReference>
<accession>A0A0G4J560</accession>
<dbReference type="SUPFAM" id="SSF48371">
    <property type="entry name" value="ARM repeat"/>
    <property type="match status" value="1"/>
</dbReference>
<dbReference type="InterPro" id="IPR022542">
    <property type="entry name" value="FOCAD/RST1_DUF3730"/>
</dbReference>
<evidence type="ECO:0000313" key="3">
    <source>
        <dbReference type="Proteomes" id="UP000039324"/>
    </source>
</evidence>
<dbReference type="EMBL" id="CDSF01000133">
    <property type="protein sequence ID" value="CEP02738.1"/>
    <property type="molecule type" value="Genomic_DNA"/>
</dbReference>
<reference evidence="2 3" key="1">
    <citation type="submission" date="2015-02" db="EMBL/GenBank/DDBJ databases">
        <authorList>
            <person name="Chooi Y.-H."/>
        </authorList>
    </citation>
    <scope>NUCLEOTIDE SEQUENCE [LARGE SCALE GENOMIC DNA]</scope>
    <source>
        <strain evidence="2">E3</strain>
    </source>
</reference>
<evidence type="ECO:0000259" key="1">
    <source>
        <dbReference type="Pfam" id="PF12530"/>
    </source>
</evidence>
<sequence>MTMSAAEIVGRVEAAQPRCTCLQGESLVQGLLGAISDAPRTRAVHNLAVALVDVVVVLVDDTSPVTASALTRALSIRPDCFPSILSGIRNYVRTPSRHVGRLVPFVKDLFKTDKLSSLWLPLHSTLLAISRQRPALSLEIITLLVDIRAIHLSGAFPNTHNGYWHTFREDSLGDLIDALFDVDVGAHGLPKCLNLAWRIVGLSLEGLTFGGLHGIPSEGHVRSLSYLFSLDPLLATDPRVLAILAWNLHFHEGVLTAHDQCAMLDLIALVIDSISAFPHKRTTCQVAAAIALLRPRLLEMLSSTAVSTVAVDVLRRADELVVSISDTEETMISYDSESLPSVLDVWKFPGITDALAVFQVLSSQPRTSSCIRNVTAIEGSDWRNVKLFISATIDSGNPDDLGIARNYFQLLARDHGDQALTILPAILHRLRDDQNECTRLELLLFLPMLARQPQGLSRALRVILPLGNHPNTSLQALCVHLLTSLCVVEPRSFSRLHEFLLRMHTSESRVIRAAVAASVSTVCSHSGDNALQLVPLLQQLLEDSDPVIVALALESIRTLCLSFFLDFGVVYGVLEKRRIRQFCVGRNPTALRKLCSLLECSQLVDHESDEDNEFQRPILHYLWDLSHPRLSPHVEVRISACQVLSRFVRQAIASDAFTNSEAAEFFLDRSFTLGVVERLEQEPSGRVRKALETLSGLACNLQLVRSSSTVTDIKVKRADDIVGDVPNNCSWIIRSARSDLSEMAHVPDSRPCLRDALSACAIAYLSDRPSTASNTADCLDKAALAQSVFIPTMCYAWRRYAGRIVTGLVADSASAPTTHLAALERIEKQLLDLDIGDSRRRGNALLCLAGLAIRASSWGYMDVTERIHLHILNAAEASDVSLKTVQAPALLALSMTAAALHPTDCVRRQQAFDILLSKHRSTQSGTASAAVIGIGIFCDGLVQSGLDDSNSSSISSDRVNLIECSANVLYTGAFESSATSEEVGYSIVAPCAVGLAWVISAGARAGMDQFLLDLHTKLLDRISSDNMYECRNASFWCIGDLSIRLFSKGVIGADLLHDVVSLHVAELSKANPCAAACVAIGALTNALHCSSYNFALLPGGFVQEIASRLLHLLERHSTGNAAASTTGCTVSQGCLLGIASLLGANPINPFEGNLSPSLQTFESLFHDNGVSFYDALVSLAKSGKDPSVVETAVFTLGMLSSLAFPKERSSRDAKRGAPPGSLLYILCDSVQSRSMGNRQLASVTRALLQASLGKPQIRLPIAAAAFTRIVKVLHNNASLDELVLQVPALELLLQQAKADDALKNVVLAMVKPFSSHPSAIQLSLLRNLLHVVCCIDSVQSSELFHALSKLACSPNQQPSFLNAMLTGFRCVFQSVPDHRVKSAAIQTLASDELAKLIIAAGASSQSSRLYASCFEIVGINEIDSALPVTNEFTPVNLAGIFVRCELVRRGTLDISVLQSARTIVVGPLARQDTVGWLVPVLAQACAEAIAPPQRLSWLLNLFDLAAASPEPNMALHVIGVMVCAWGRPFLAGDLRQLATSLPTSIASWDDFSIDTVVRRLVRLVSPSADESRAKAPDPNVISSLVPSLVAVGQELPRCAPVIVHELFTII</sequence>
<name>A0A0G4J560_PLABS</name>